<accession>A0A7J6MGF8</accession>
<dbReference type="OrthoDB" id="10540896at2759"/>
<reference evidence="1 2" key="1">
    <citation type="submission" date="2020-04" db="EMBL/GenBank/DDBJ databases">
        <title>Perkinsus olseni comparative genomics.</title>
        <authorList>
            <person name="Bogema D.R."/>
        </authorList>
    </citation>
    <scope>NUCLEOTIDE SEQUENCE [LARGE SCALE GENOMIC DNA]</scope>
    <source>
        <strain evidence="1">ATCC PRA-179</strain>
    </source>
</reference>
<dbReference type="EMBL" id="JABAHT010000007">
    <property type="protein sequence ID" value="KAF4670689.1"/>
    <property type="molecule type" value="Genomic_DNA"/>
</dbReference>
<name>A0A7J6MGF8_PEROL</name>
<organism evidence="1 2">
    <name type="scientific">Perkinsus olseni</name>
    <name type="common">Perkinsus atlanticus</name>
    <dbReference type="NCBI Taxonomy" id="32597"/>
    <lineage>
        <taxon>Eukaryota</taxon>
        <taxon>Sar</taxon>
        <taxon>Alveolata</taxon>
        <taxon>Perkinsozoa</taxon>
        <taxon>Perkinsea</taxon>
        <taxon>Perkinsida</taxon>
        <taxon>Perkinsidae</taxon>
        <taxon>Perkinsus</taxon>
    </lineage>
</organism>
<protein>
    <submittedName>
        <fullName evidence="1">Uncharacterized protein</fullName>
    </submittedName>
</protein>
<dbReference type="Proteomes" id="UP000570595">
    <property type="component" value="Unassembled WGS sequence"/>
</dbReference>
<gene>
    <name evidence="1" type="ORF">FOZ61_009532</name>
</gene>
<evidence type="ECO:0000313" key="2">
    <source>
        <dbReference type="Proteomes" id="UP000570595"/>
    </source>
</evidence>
<dbReference type="AlphaFoldDB" id="A0A7J6MGF8"/>
<evidence type="ECO:0000313" key="1">
    <source>
        <dbReference type="EMBL" id="KAF4670689.1"/>
    </source>
</evidence>
<sequence>MALKSYTVGASAVAGALVFNSLLSKSIGAVAANDRTDTVYPYHGEPWYYFIDHPLPDDTGLDPLRELPWNFDHELRRLYGIANKMTFKPGASWIPTDGMLEAAEDNDEDAIETIHIIEGVCSAVVMAMKKYFGTFEELCSTYRHVCGEALQTTWLEDWVIDEQDVYGRNLVYQRHKYIKSAH</sequence>
<comment type="caution">
    <text evidence="1">The sequence shown here is derived from an EMBL/GenBank/DDBJ whole genome shotgun (WGS) entry which is preliminary data.</text>
</comment>
<proteinExistence type="predicted"/>